<sequence>MTTATTSSLTGTYTVDASHSQIGFTARHLMVTKVRGAFNEFSGGGLIDFENPANSQVQLTIQAASIDTRSADRDGHLKGNDFFDMAQFPEITFVSTSAAKNGDAYAVTGDLTIKGISKSVTVNFDFTGTAVDPWGNTRIGFEGKTTIDRTDWGVNWNTPLDGGGVLVSEKINLEFELSAIRSADVA</sequence>
<proteinExistence type="predicted"/>
<dbReference type="InterPro" id="IPR007372">
    <property type="entry name" value="Lipid/polyisoprenoid-bd_YceI"/>
</dbReference>
<gene>
    <name evidence="2" type="ORF">UFOPK3197_01035</name>
    <name evidence="3" type="ORF">UFOPK3241_01500</name>
</gene>
<organism evidence="3">
    <name type="scientific">freshwater metagenome</name>
    <dbReference type="NCBI Taxonomy" id="449393"/>
    <lineage>
        <taxon>unclassified sequences</taxon>
        <taxon>metagenomes</taxon>
        <taxon>ecological metagenomes</taxon>
    </lineage>
</organism>
<dbReference type="AlphaFoldDB" id="A0A6J7BNB1"/>
<dbReference type="InterPro" id="IPR036761">
    <property type="entry name" value="TTHA0802/YceI-like_sf"/>
</dbReference>
<evidence type="ECO:0000313" key="2">
    <source>
        <dbReference type="EMBL" id="CAB4832259.1"/>
    </source>
</evidence>
<reference evidence="3" key="1">
    <citation type="submission" date="2020-05" db="EMBL/GenBank/DDBJ databases">
        <authorList>
            <person name="Chiriac C."/>
            <person name="Salcher M."/>
            <person name="Ghai R."/>
            <person name="Kavagutti S V."/>
        </authorList>
    </citation>
    <scope>NUCLEOTIDE SEQUENCE</scope>
</reference>
<dbReference type="PANTHER" id="PTHR34406:SF1">
    <property type="entry name" value="PROTEIN YCEI"/>
    <property type="match status" value="1"/>
</dbReference>
<evidence type="ECO:0000259" key="1">
    <source>
        <dbReference type="SMART" id="SM00867"/>
    </source>
</evidence>
<name>A0A6J7BNB1_9ZZZZ</name>
<feature type="domain" description="Lipid/polyisoprenoid-binding YceI-like" evidence="1">
    <location>
        <begin position="12"/>
        <end position="180"/>
    </location>
</feature>
<dbReference type="SMART" id="SM00867">
    <property type="entry name" value="YceI"/>
    <property type="match status" value="1"/>
</dbReference>
<protein>
    <submittedName>
        <fullName evidence="3">Unannotated protein</fullName>
    </submittedName>
</protein>
<dbReference type="EMBL" id="CAFABI010000132">
    <property type="protein sequence ID" value="CAB4832259.1"/>
    <property type="molecule type" value="Genomic_DNA"/>
</dbReference>
<dbReference type="EMBL" id="CAFAZX010000138">
    <property type="protein sequence ID" value="CAB4845643.1"/>
    <property type="molecule type" value="Genomic_DNA"/>
</dbReference>
<dbReference type="Gene3D" id="2.40.128.110">
    <property type="entry name" value="Lipid/polyisoprenoid-binding, YceI-like"/>
    <property type="match status" value="1"/>
</dbReference>
<accession>A0A6J7BNB1</accession>
<dbReference type="PANTHER" id="PTHR34406">
    <property type="entry name" value="PROTEIN YCEI"/>
    <property type="match status" value="1"/>
</dbReference>
<evidence type="ECO:0000313" key="3">
    <source>
        <dbReference type="EMBL" id="CAB4845643.1"/>
    </source>
</evidence>
<dbReference type="Pfam" id="PF04264">
    <property type="entry name" value="YceI"/>
    <property type="match status" value="1"/>
</dbReference>
<dbReference type="SUPFAM" id="SSF101874">
    <property type="entry name" value="YceI-like"/>
    <property type="match status" value="1"/>
</dbReference>